<dbReference type="GO" id="GO:0016887">
    <property type="term" value="F:ATP hydrolysis activity"/>
    <property type="evidence" value="ECO:0007669"/>
    <property type="project" value="InterPro"/>
</dbReference>
<accession>A0A316YQV5</accession>
<evidence type="ECO:0000256" key="1">
    <source>
        <dbReference type="ARBA" id="ARBA00004496"/>
    </source>
</evidence>
<evidence type="ECO:0000256" key="10">
    <source>
        <dbReference type="RuleBase" id="RU004192"/>
    </source>
</evidence>
<proteinExistence type="inferred from homology"/>
<dbReference type="Gene3D" id="3.50.7.10">
    <property type="entry name" value="GroEL"/>
    <property type="match status" value="1"/>
</dbReference>
<dbReference type="FunFam" id="3.50.7.10:FF:000010">
    <property type="entry name" value="T-complex protein 1 subunit delta"/>
    <property type="match status" value="1"/>
</dbReference>
<dbReference type="InterPro" id="IPR002194">
    <property type="entry name" value="Chaperonin_TCP-1_CS"/>
</dbReference>
<feature type="region of interest" description="Disordered" evidence="11">
    <location>
        <begin position="1"/>
        <end position="39"/>
    </location>
</feature>
<dbReference type="InterPro" id="IPR027410">
    <property type="entry name" value="TCP-1-like_intermed_sf"/>
</dbReference>
<dbReference type="PANTHER" id="PTHR11353">
    <property type="entry name" value="CHAPERONIN"/>
    <property type="match status" value="1"/>
</dbReference>
<dbReference type="Gene3D" id="1.10.560.10">
    <property type="entry name" value="GroEL-like equatorial domain"/>
    <property type="match status" value="1"/>
</dbReference>
<dbReference type="OrthoDB" id="10248520at2759"/>
<dbReference type="GeneID" id="37043608"/>
<evidence type="ECO:0000256" key="9">
    <source>
        <dbReference type="RuleBase" id="RU004187"/>
    </source>
</evidence>
<comment type="similarity">
    <text evidence="2 9">Belongs to the TCP-1 chaperonin family.</text>
</comment>
<dbReference type="GO" id="GO:0005832">
    <property type="term" value="C:chaperonin-containing T-complex"/>
    <property type="evidence" value="ECO:0007669"/>
    <property type="project" value="UniProtKB-ARBA"/>
</dbReference>
<dbReference type="AlphaFoldDB" id="A0A316YQV5"/>
<dbReference type="InterPro" id="IPR002423">
    <property type="entry name" value="Cpn60/GroEL/TCP-1"/>
</dbReference>
<comment type="subunit">
    <text evidence="3">Heterooligomeric complex of about 850 to 900 kDa that forms two stacked rings, 12 to 16 nm in diameter.</text>
</comment>
<keyword evidence="8 9" id="KW-0143">Chaperone</keyword>
<evidence type="ECO:0000313" key="13">
    <source>
        <dbReference type="Proteomes" id="UP000245768"/>
    </source>
</evidence>
<dbReference type="Pfam" id="PF00118">
    <property type="entry name" value="Cpn60_TCP1"/>
    <property type="match status" value="1"/>
</dbReference>
<dbReference type="Proteomes" id="UP000245768">
    <property type="component" value="Unassembled WGS sequence"/>
</dbReference>
<dbReference type="InterPro" id="IPR012717">
    <property type="entry name" value="Chap_CCT_delta"/>
</dbReference>
<dbReference type="PRINTS" id="PR00304">
    <property type="entry name" value="TCOMPLEXTCP1"/>
</dbReference>
<feature type="compositionally biased region" description="Basic and acidic residues" evidence="11">
    <location>
        <begin position="29"/>
        <end position="39"/>
    </location>
</feature>
<sequence>MSATAGPVPAAIAPQGGAGSAPRQQRAFKTQDKPDEVRRSNMNAAKAVSDAIRTSLGPKGMDKMIQTASGEVVITNDGATILKHMAVMHPAARMLVELSQAQDVEAGDGTTSVVVIAGSLLGAAEKMLNKGIHPTIIAEAFQRAAAKAVEFLSDISTPIELSDKESLLRAASTSLNSKIVSQYSSVLAPIAVNAVTRLLDPKSSATAPSKSSADPASASAPGSSTVLPEEQVNVDLRDIRLVKKVGGTIDDTELVEGLVLEQNVVGGSGGPTRMEKAKIAVCQFQLSSPKPDMDNQIVVNDYRQMDKILKEERQYLLNMCKKIKKTGCNVLLIQKSILRDAVNDLALHFLAKLKILVVTNVERDEIDFVSKTLGAKPVADIEAFTEDKLASADLVDEVNQNGAKVCKITGIKNMGRTVSVLCTGANALVLSESERSLHDALCVVRCLVKKRALIAGGGAPEVHVSRLLSEYASTLSGMEAYCFQAYAEALEVIPTTLAENAGLNPISIVTELRNRHALGERTAGINVRKGQITNILEENVLQPLLVNTSAIELATETVSLLLRIDDYHLSR</sequence>
<protein>
    <recommendedName>
        <fullName evidence="4 10">T-complex protein 1 subunit delta</fullName>
    </recommendedName>
</protein>
<dbReference type="PROSITE" id="PS00995">
    <property type="entry name" value="TCP1_3"/>
    <property type="match status" value="1"/>
</dbReference>
<evidence type="ECO:0000256" key="8">
    <source>
        <dbReference type="ARBA" id="ARBA00023186"/>
    </source>
</evidence>
<dbReference type="EMBL" id="KZ819636">
    <property type="protein sequence ID" value="PWN90413.1"/>
    <property type="molecule type" value="Genomic_DNA"/>
</dbReference>
<dbReference type="GO" id="GO:0140662">
    <property type="term" value="F:ATP-dependent protein folding chaperone"/>
    <property type="evidence" value="ECO:0007669"/>
    <property type="project" value="InterPro"/>
</dbReference>
<organism evidence="12 13">
    <name type="scientific">Acaromyces ingoldii</name>
    <dbReference type="NCBI Taxonomy" id="215250"/>
    <lineage>
        <taxon>Eukaryota</taxon>
        <taxon>Fungi</taxon>
        <taxon>Dikarya</taxon>
        <taxon>Basidiomycota</taxon>
        <taxon>Ustilaginomycotina</taxon>
        <taxon>Exobasidiomycetes</taxon>
        <taxon>Exobasidiales</taxon>
        <taxon>Cryptobasidiaceae</taxon>
        <taxon>Acaromyces</taxon>
    </lineage>
</organism>
<feature type="compositionally biased region" description="Low complexity" evidence="11">
    <location>
        <begin position="202"/>
        <end position="225"/>
    </location>
</feature>
<evidence type="ECO:0000256" key="5">
    <source>
        <dbReference type="ARBA" id="ARBA00022490"/>
    </source>
</evidence>
<dbReference type="GO" id="GO:0005524">
    <property type="term" value="F:ATP binding"/>
    <property type="evidence" value="ECO:0007669"/>
    <property type="project" value="UniProtKB-KW"/>
</dbReference>
<dbReference type="SUPFAM" id="SSF48592">
    <property type="entry name" value="GroEL equatorial domain-like"/>
    <property type="match status" value="1"/>
</dbReference>
<evidence type="ECO:0000256" key="11">
    <source>
        <dbReference type="SAM" id="MobiDB-lite"/>
    </source>
</evidence>
<dbReference type="InterPro" id="IPR027409">
    <property type="entry name" value="GroEL-like_apical_dom_sf"/>
</dbReference>
<dbReference type="InParanoid" id="A0A316YQV5"/>
<comment type="subcellular location">
    <subcellularLocation>
        <location evidence="1">Cytoplasm</location>
    </subcellularLocation>
</comment>
<evidence type="ECO:0000256" key="2">
    <source>
        <dbReference type="ARBA" id="ARBA00008020"/>
    </source>
</evidence>
<dbReference type="SUPFAM" id="SSF54849">
    <property type="entry name" value="GroEL-intermediate domain like"/>
    <property type="match status" value="1"/>
</dbReference>
<keyword evidence="6 9" id="KW-0547">Nucleotide-binding</keyword>
<gene>
    <name evidence="12" type="ORF">FA10DRAFT_266894</name>
</gene>
<dbReference type="PROSITE" id="PS00750">
    <property type="entry name" value="TCP1_1"/>
    <property type="match status" value="1"/>
</dbReference>
<keyword evidence="5" id="KW-0963">Cytoplasm</keyword>
<keyword evidence="7 9" id="KW-0067">ATP-binding</keyword>
<dbReference type="CDD" id="cd03338">
    <property type="entry name" value="TCP1_delta"/>
    <property type="match status" value="1"/>
</dbReference>
<evidence type="ECO:0000256" key="6">
    <source>
        <dbReference type="ARBA" id="ARBA00022741"/>
    </source>
</evidence>
<dbReference type="Gene3D" id="3.30.260.10">
    <property type="entry name" value="TCP-1-like chaperonin intermediate domain"/>
    <property type="match status" value="1"/>
</dbReference>
<dbReference type="InterPro" id="IPR017998">
    <property type="entry name" value="Chaperone_TCP-1"/>
</dbReference>
<evidence type="ECO:0000313" key="12">
    <source>
        <dbReference type="EMBL" id="PWN90413.1"/>
    </source>
</evidence>
<dbReference type="SUPFAM" id="SSF52029">
    <property type="entry name" value="GroEL apical domain-like"/>
    <property type="match status" value="1"/>
</dbReference>
<keyword evidence="13" id="KW-1185">Reference proteome</keyword>
<dbReference type="PROSITE" id="PS00751">
    <property type="entry name" value="TCP1_2"/>
    <property type="match status" value="1"/>
</dbReference>
<dbReference type="GO" id="GO:0051082">
    <property type="term" value="F:unfolded protein binding"/>
    <property type="evidence" value="ECO:0007669"/>
    <property type="project" value="InterPro"/>
</dbReference>
<evidence type="ECO:0000256" key="4">
    <source>
        <dbReference type="ARBA" id="ARBA00016107"/>
    </source>
</evidence>
<name>A0A316YQV5_9BASI</name>
<evidence type="ECO:0000256" key="7">
    <source>
        <dbReference type="ARBA" id="ARBA00022840"/>
    </source>
</evidence>
<reference evidence="12" key="1">
    <citation type="journal article" date="2018" name="Mol. Biol. Evol.">
        <title>Broad Genomic Sampling Reveals a Smut Pathogenic Ancestry of the Fungal Clade Ustilaginomycotina.</title>
        <authorList>
            <person name="Kijpornyongpan T."/>
            <person name="Mondo S.J."/>
            <person name="Barry K."/>
            <person name="Sandor L."/>
            <person name="Lee J."/>
            <person name="Lipzen A."/>
            <person name="Pangilinan J."/>
            <person name="LaButti K."/>
            <person name="Hainaut M."/>
            <person name="Henrissat B."/>
            <person name="Grigoriev I.V."/>
            <person name="Spatafora J.W."/>
            <person name="Aime M.C."/>
        </authorList>
    </citation>
    <scope>NUCLEOTIDE SEQUENCE [LARGE SCALE GENOMIC DNA]</scope>
    <source>
        <strain evidence="12">MCA 4198</strain>
    </source>
</reference>
<dbReference type="RefSeq" id="XP_025377611.1">
    <property type="nucleotide sequence ID" value="XM_025521692.1"/>
</dbReference>
<feature type="region of interest" description="Disordered" evidence="11">
    <location>
        <begin position="202"/>
        <end position="227"/>
    </location>
</feature>
<evidence type="ECO:0000256" key="3">
    <source>
        <dbReference type="ARBA" id="ARBA00011531"/>
    </source>
</evidence>
<dbReference type="STRING" id="215250.A0A316YQV5"/>
<dbReference type="FunCoup" id="A0A316YQV5">
    <property type="interactions" value="693"/>
</dbReference>
<dbReference type="InterPro" id="IPR027413">
    <property type="entry name" value="GROEL-like_equatorial_sf"/>
</dbReference>